<dbReference type="InterPro" id="IPR003594">
    <property type="entry name" value="HATPase_dom"/>
</dbReference>
<dbReference type="PROSITE" id="PS50109">
    <property type="entry name" value="HIS_KIN"/>
    <property type="match status" value="1"/>
</dbReference>
<dbReference type="PANTHER" id="PTHR43547">
    <property type="entry name" value="TWO-COMPONENT HISTIDINE KINASE"/>
    <property type="match status" value="1"/>
</dbReference>
<dbReference type="Gene3D" id="1.10.287.130">
    <property type="match status" value="1"/>
</dbReference>
<reference evidence="8" key="1">
    <citation type="journal article" date="2019" name="Int. J. Syst. Evol. Microbiol.">
        <title>The Global Catalogue of Microorganisms (GCM) 10K type strain sequencing project: providing services to taxonomists for standard genome sequencing and annotation.</title>
        <authorList>
            <consortium name="The Broad Institute Genomics Platform"/>
            <consortium name="The Broad Institute Genome Sequencing Center for Infectious Disease"/>
            <person name="Wu L."/>
            <person name="Ma J."/>
        </authorList>
    </citation>
    <scope>NUCLEOTIDE SEQUENCE [LARGE SCALE GENOMIC DNA]</scope>
    <source>
        <strain evidence="8">CCUG 55608</strain>
    </source>
</reference>
<feature type="modified residue" description="4-aspartylphosphate" evidence="4">
    <location>
        <position position="53"/>
    </location>
</feature>
<dbReference type="Pfam" id="PF00512">
    <property type="entry name" value="HisKA"/>
    <property type="match status" value="1"/>
</dbReference>
<dbReference type="SMART" id="SM00448">
    <property type="entry name" value="REC"/>
    <property type="match status" value="1"/>
</dbReference>
<dbReference type="Pfam" id="PF02518">
    <property type="entry name" value="HATPase_c"/>
    <property type="match status" value="1"/>
</dbReference>
<keyword evidence="8" id="KW-1185">Reference proteome</keyword>
<dbReference type="InterPro" id="IPR005467">
    <property type="entry name" value="His_kinase_dom"/>
</dbReference>
<dbReference type="CDD" id="cd17574">
    <property type="entry name" value="REC_OmpR"/>
    <property type="match status" value="1"/>
</dbReference>
<evidence type="ECO:0000256" key="1">
    <source>
        <dbReference type="ARBA" id="ARBA00000085"/>
    </source>
</evidence>
<dbReference type="Proteomes" id="UP001597116">
    <property type="component" value="Unassembled WGS sequence"/>
</dbReference>
<dbReference type="SUPFAM" id="SSF47384">
    <property type="entry name" value="Homodimeric domain of signal transducing histidine kinase"/>
    <property type="match status" value="1"/>
</dbReference>
<dbReference type="InterPro" id="IPR001789">
    <property type="entry name" value="Sig_transdc_resp-reg_receiver"/>
</dbReference>
<proteinExistence type="predicted"/>
<protein>
    <recommendedName>
        <fullName evidence="2">histidine kinase</fullName>
        <ecNumber evidence="2">2.7.13.3</ecNumber>
    </recommendedName>
</protein>
<evidence type="ECO:0000313" key="7">
    <source>
        <dbReference type="EMBL" id="MFD1139499.1"/>
    </source>
</evidence>
<evidence type="ECO:0000259" key="5">
    <source>
        <dbReference type="PROSITE" id="PS50109"/>
    </source>
</evidence>
<feature type="domain" description="Histidine kinase" evidence="5">
    <location>
        <begin position="144"/>
        <end position="365"/>
    </location>
</feature>
<comment type="catalytic activity">
    <reaction evidence="1">
        <text>ATP + protein L-histidine = ADP + protein N-phospho-L-histidine.</text>
        <dbReference type="EC" id="2.7.13.3"/>
    </reaction>
</comment>
<dbReference type="Gene3D" id="3.30.565.10">
    <property type="entry name" value="Histidine kinase-like ATPase, C-terminal domain"/>
    <property type="match status" value="1"/>
</dbReference>
<dbReference type="Gene3D" id="3.40.50.2300">
    <property type="match status" value="1"/>
</dbReference>
<organism evidence="7 8">
    <name type="scientific">Larkinella insperata</name>
    <dbReference type="NCBI Taxonomy" id="332158"/>
    <lineage>
        <taxon>Bacteria</taxon>
        <taxon>Pseudomonadati</taxon>
        <taxon>Bacteroidota</taxon>
        <taxon>Cytophagia</taxon>
        <taxon>Cytophagales</taxon>
        <taxon>Spirosomataceae</taxon>
        <taxon>Larkinella</taxon>
    </lineage>
</organism>
<name>A0ABW3QD25_9BACT</name>
<evidence type="ECO:0000256" key="2">
    <source>
        <dbReference type="ARBA" id="ARBA00012438"/>
    </source>
</evidence>
<dbReference type="EC" id="2.7.13.3" evidence="2"/>
<dbReference type="RefSeq" id="WP_265990191.1">
    <property type="nucleotide sequence ID" value="NZ_CP110973.1"/>
</dbReference>
<dbReference type="EMBL" id="JBHTLP010000001">
    <property type="protein sequence ID" value="MFD1139499.1"/>
    <property type="molecule type" value="Genomic_DNA"/>
</dbReference>
<dbReference type="Pfam" id="PF00072">
    <property type="entry name" value="Response_reg"/>
    <property type="match status" value="1"/>
</dbReference>
<feature type="domain" description="Response regulatory" evidence="6">
    <location>
        <begin position="4"/>
        <end position="120"/>
    </location>
</feature>
<evidence type="ECO:0000256" key="4">
    <source>
        <dbReference type="PROSITE-ProRule" id="PRU00169"/>
    </source>
</evidence>
<dbReference type="InterPro" id="IPR036097">
    <property type="entry name" value="HisK_dim/P_sf"/>
</dbReference>
<dbReference type="PROSITE" id="PS50110">
    <property type="entry name" value="RESPONSE_REGULATORY"/>
    <property type="match status" value="1"/>
</dbReference>
<evidence type="ECO:0000259" key="6">
    <source>
        <dbReference type="PROSITE" id="PS50110"/>
    </source>
</evidence>
<dbReference type="CDD" id="cd00082">
    <property type="entry name" value="HisKA"/>
    <property type="match status" value="1"/>
</dbReference>
<dbReference type="SUPFAM" id="SSF55874">
    <property type="entry name" value="ATPase domain of HSP90 chaperone/DNA topoisomerase II/histidine kinase"/>
    <property type="match status" value="1"/>
</dbReference>
<keyword evidence="3 4" id="KW-0597">Phosphoprotein</keyword>
<comment type="caution">
    <text evidence="7">The sequence shown here is derived from an EMBL/GenBank/DDBJ whole genome shotgun (WGS) entry which is preliminary data.</text>
</comment>
<dbReference type="InterPro" id="IPR036890">
    <property type="entry name" value="HATPase_C_sf"/>
</dbReference>
<sequence>MATQILLIEDEIQIRENVATLLSLKGYEVSTAPDGREGISQAIVSPPDLILCDIMMPEMDGYQVLDTIRNNRSLATVPFIFLTAKTEEIDVRRGMVSGADDYLTKPFTLDSLLRTIEGRLQREALREANLQARLEELRRTLTSVSTHEYNTPLSGILGFTSLLMDHFQEFNEEDTLSMLSMIKASALRLKRSLDNLRLMEELQQVESANTTHEFYSHGISRIDADMVRQLAGKVKERQGEEIDCQVEVANAALDCPEAGLRLILDELIDNACKFSNGSQPIQIIGRPEGINYRLSFLNVGQHFKAEDIARIAPYTQFDRKIYEQQGSGLGLSIVKKLLTFKKSPMTIQSTPAGETSVTIIFQQVLN</sequence>
<dbReference type="SUPFAM" id="SSF52172">
    <property type="entry name" value="CheY-like"/>
    <property type="match status" value="1"/>
</dbReference>
<gene>
    <name evidence="7" type="ORF">ACFQ4C_00170</name>
</gene>
<dbReference type="PANTHER" id="PTHR43547:SF2">
    <property type="entry name" value="HYBRID SIGNAL TRANSDUCTION HISTIDINE KINASE C"/>
    <property type="match status" value="1"/>
</dbReference>
<dbReference type="SMART" id="SM00387">
    <property type="entry name" value="HATPase_c"/>
    <property type="match status" value="1"/>
</dbReference>
<accession>A0ABW3QD25</accession>
<dbReference type="InterPro" id="IPR011006">
    <property type="entry name" value="CheY-like_superfamily"/>
</dbReference>
<evidence type="ECO:0000313" key="8">
    <source>
        <dbReference type="Proteomes" id="UP001597116"/>
    </source>
</evidence>
<evidence type="ECO:0000256" key="3">
    <source>
        <dbReference type="ARBA" id="ARBA00022553"/>
    </source>
</evidence>
<dbReference type="InterPro" id="IPR003661">
    <property type="entry name" value="HisK_dim/P_dom"/>
</dbReference>
<dbReference type="SMART" id="SM00388">
    <property type="entry name" value="HisKA"/>
    <property type="match status" value="1"/>
</dbReference>